<feature type="compositionally biased region" description="Basic residues" evidence="1">
    <location>
        <begin position="73"/>
        <end position="87"/>
    </location>
</feature>
<comment type="caution">
    <text evidence="2">The sequence shown here is derived from an EMBL/GenBank/DDBJ whole genome shotgun (WGS) entry which is preliminary data.</text>
</comment>
<evidence type="ECO:0000313" key="2">
    <source>
        <dbReference type="EMBL" id="KAJ7390954.1"/>
    </source>
</evidence>
<dbReference type="AlphaFoldDB" id="A0A9X0A3L4"/>
<name>A0A9X0A3L4_9CNID</name>
<evidence type="ECO:0000313" key="3">
    <source>
        <dbReference type="Proteomes" id="UP001163046"/>
    </source>
</evidence>
<proteinExistence type="predicted"/>
<reference evidence="2" key="1">
    <citation type="submission" date="2023-01" db="EMBL/GenBank/DDBJ databases">
        <title>Genome assembly of the deep-sea coral Lophelia pertusa.</title>
        <authorList>
            <person name="Herrera S."/>
            <person name="Cordes E."/>
        </authorList>
    </citation>
    <scope>NUCLEOTIDE SEQUENCE</scope>
    <source>
        <strain evidence="2">USNM1676648</strain>
        <tissue evidence="2">Polyp</tissue>
    </source>
</reference>
<organism evidence="2 3">
    <name type="scientific">Desmophyllum pertusum</name>
    <dbReference type="NCBI Taxonomy" id="174260"/>
    <lineage>
        <taxon>Eukaryota</taxon>
        <taxon>Metazoa</taxon>
        <taxon>Cnidaria</taxon>
        <taxon>Anthozoa</taxon>
        <taxon>Hexacorallia</taxon>
        <taxon>Scleractinia</taxon>
        <taxon>Caryophylliina</taxon>
        <taxon>Caryophylliidae</taxon>
        <taxon>Desmophyllum</taxon>
    </lineage>
</organism>
<feature type="region of interest" description="Disordered" evidence="1">
    <location>
        <begin position="67"/>
        <end position="96"/>
    </location>
</feature>
<sequence length="158" mass="18371">MKTSRGFECPQANQSNTTRQRINYDTTPCSCGRRLYPLDEGSVMQNEQGLRHGSKWVKRKEHFNRLPEASEYRRKKRSDRKRLKRQQRHDPRCTSPSSCDDTIDATLKELALEGDGCSFQQALQIFYCCVTPLHPLLDNGCWDEFERAAEKLLDEASR</sequence>
<keyword evidence="3" id="KW-1185">Reference proteome</keyword>
<accession>A0A9X0A3L4</accession>
<gene>
    <name evidence="2" type="ORF">OS493_020974</name>
</gene>
<evidence type="ECO:0000256" key="1">
    <source>
        <dbReference type="SAM" id="MobiDB-lite"/>
    </source>
</evidence>
<dbReference type="Proteomes" id="UP001163046">
    <property type="component" value="Unassembled WGS sequence"/>
</dbReference>
<dbReference type="EMBL" id="MU825409">
    <property type="protein sequence ID" value="KAJ7390954.1"/>
    <property type="molecule type" value="Genomic_DNA"/>
</dbReference>
<protein>
    <submittedName>
        <fullName evidence="2">Uncharacterized protein</fullName>
    </submittedName>
</protein>